<evidence type="ECO:0000256" key="1">
    <source>
        <dbReference type="ARBA" id="ARBA00004707"/>
    </source>
</evidence>
<dbReference type="GO" id="GO:0019941">
    <property type="term" value="P:modification-dependent protein catabolic process"/>
    <property type="evidence" value="ECO:0007669"/>
    <property type="project" value="InterPro"/>
</dbReference>
<feature type="compositionally biased region" description="Polar residues" evidence="5">
    <location>
        <begin position="1"/>
        <end position="10"/>
    </location>
</feature>
<comment type="caution">
    <text evidence="6">The sequence shown here is derived from an EMBL/GenBank/DDBJ whole genome shotgun (WGS) entry which is preliminary data.</text>
</comment>
<dbReference type="Pfam" id="PF05639">
    <property type="entry name" value="Pup"/>
    <property type="match status" value="1"/>
</dbReference>
<dbReference type="Proteomes" id="UP000270616">
    <property type="component" value="Unassembled WGS sequence"/>
</dbReference>
<dbReference type="GO" id="GO:0070628">
    <property type="term" value="F:proteasome binding"/>
    <property type="evidence" value="ECO:0007669"/>
    <property type="project" value="InterPro"/>
</dbReference>
<evidence type="ECO:0000313" key="6">
    <source>
        <dbReference type="EMBL" id="ROZ63745.1"/>
    </source>
</evidence>
<evidence type="ECO:0000256" key="2">
    <source>
        <dbReference type="ARBA" id="ARBA00010616"/>
    </source>
</evidence>
<proteinExistence type="inferred from homology"/>
<dbReference type="GO" id="GO:0031386">
    <property type="term" value="F:protein tag activity"/>
    <property type="evidence" value="ECO:0007669"/>
    <property type="project" value="InterPro"/>
</dbReference>
<evidence type="ECO:0000256" key="3">
    <source>
        <dbReference type="ARBA" id="ARBA00016748"/>
    </source>
</evidence>
<dbReference type="RefSeq" id="WP_123824740.1">
    <property type="nucleotide sequence ID" value="NZ_RKMF01000005.1"/>
</dbReference>
<sequence>MAQERISSSGSKREEDAPLPDSAPTPAPSGPSAAAQAQATQADDLLADIDAVLEANAEEFVKGFVQKGGQ</sequence>
<dbReference type="EMBL" id="RKMF01000005">
    <property type="protein sequence ID" value="ROZ63745.1"/>
    <property type="molecule type" value="Genomic_DNA"/>
</dbReference>
<evidence type="ECO:0000313" key="7">
    <source>
        <dbReference type="Proteomes" id="UP000270616"/>
    </source>
</evidence>
<protein>
    <recommendedName>
        <fullName evidence="3">Prokaryotic ubiquitin-like protein Pup</fullName>
    </recommendedName>
    <alternativeName>
        <fullName evidence="4">Bacterial ubiquitin-like modifier</fullName>
    </alternativeName>
</protein>
<keyword evidence="7" id="KW-1185">Reference proteome</keyword>
<dbReference type="GO" id="GO:0070490">
    <property type="term" value="P:protein pupylation"/>
    <property type="evidence" value="ECO:0007669"/>
    <property type="project" value="InterPro"/>
</dbReference>
<feature type="compositionally biased region" description="Low complexity" evidence="5">
    <location>
        <begin position="30"/>
        <end position="41"/>
    </location>
</feature>
<dbReference type="AlphaFoldDB" id="A0A3N3ZR53"/>
<reference evidence="6 7" key="1">
    <citation type="submission" date="2018-10" db="EMBL/GenBank/DDBJ databases">
        <title>Kocuria sp. M5W7-7, whole genome shotgun sequence.</title>
        <authorList>
            <person name="Tuo L."/>
        </authorList>
    </citation>
    <scope>NUCLEOTIDE SEQUENCE [LARGE SCALE GENOMIC DNA]</scope>
    <source>
        <strain evidence="6 7">M5W7-7</strain>
    </source>
</reference>
<dbReference type="UniPathway" id="UPA00997"/>
<comment type="similarity">
    <text evidence="2">Belongs to the prokaryotic ubiquitin-like protein family.</text>
</comment>
<evidence type="ECO:0000256" key="4">
    <source>
        <dbReference type="ARBA" id="ARBA00032321"/>
    </source>
</evidence>
<dbReference type="InterPro" id="IPR008515">
    <property type="entry name" value="Ubiquitin-like_Pup"/>
</dbReference>
<organism evidence="6 7">
    <name type="scientific">Kocuria soli</name>
    <dbReference type="NCBI Taxonomy" id="2485125"/>
    <lineage>
        <taxon>Bacteria</taxon>
        <taxon>Bacillati</taxon>
        <taxon>Actinomycetota</taxon>
        <taxon>Actinomycetes</taxon>
        <taxon>Micrococcales</taxon>
        <taxon>Micrococcaceae</taxon>
        <taxon>Kocuria</taxon>
    </lineage>
</organism>
<dbReference type="NCBIfam" id="TIGR03687">
    <property type="entry name" value="pupylate_cterm"/>
    <property type="match status" value="1"/>
</dbReference>
<evidence type="ECO:0000256" key="5">
    <source>
        <dbReference type="SAM" id="MobiDB-lite"/>
    </source>
</evidence>
<feature type="region of interest" description="Disordered" evidence="5">
    <location>
        <begin position="1"/>
        <end position="41"/>
    </location>
</feature>
<gene>
    <name evidence="6" type="ORF">EDL96_05160</name>
</gene>
<comment type="pathway">
    <text evidence="1">Protein degradation; proteasomal Pup-dependent pathway.</text>
</comment>
<name>A0A3N3ZR53_9MICC</name>
<dbReference type="GO" id="GO:0010498">
    <property type="term" value="P:proteasomal protein catabolic process"/>
    <property type="evidence" value="ECO:0007669"/>
    <property type="project" value="InterPro"/>
</dbReference>
<accession>A0A3N3ZR53</accession>